<dbReference type="EMBL" id="BONQ01000148">
    <property type="protein sequence ID" value="GIG51084.1"/>
    <property type="molecule type" value="Genomic_DNA"/>
</dbReference>
<organism evidence="2 3">
    <name type="scientific">Dactylosporangium siamense</name>
    <dbReference type="NCBI Taxonomy" id="685454"/>
    <lineage>
        <taxon>Bacteria</taxon>
        <taxon>Bacillati</taxon>
        <taxon>Actinomycetota</taxon>
        <taxon>Actinomycetes</taxon>
        <taxon>Micromonosporales</taxon>
        <taxon>Micromonosporaceae</taxon>
        <taxon>Dactylosporangium</taxon>
    </lineage>
</organism>
<comment type="caution">
    <text evidence="2">The sequence shown here is derived from an EMBL/GenBank/DDBJ whole genome shotgun (WGS) entry which is preliminary data.</text>
</comment>
<dbReference type="Pfam" id="PF00668">
    <property type="entry name" value="Condensation"/>
    <property type="match status" value="1"/>
</dbReference>
<dbReference type="GO" id="GO:0008610">
    <property type="term" value="P:lipid biosynthetic process"/>
    <property type="evidence" value="ECO:0007669"/>
    <property type="project" value="UniProtKB-ARBA"/>
</dbReference>
<dbReference type="InterPro" id="IPR023213">
    <property type="entry name" value="CAT-like_dom_sf"/>
</dbReference>
<dbReference type="GO" id="GO:0047527">
    <property type="term" value="F:2,3-dihydroxybenzoate-serine ligase activity"/>
    <property type="evidence" value="ECO:0007669"/>
    <property type="project" value="TreeGrafter"/>
</dbReference>
<keyword evidence="3" id="KW-1185">Reference proteome</keyword>
<dbReference type="InterPro" id="IPR001242">
    <property type="entry name" value="Condensation_dom"/>
</dbReference>
<dbReference type="SUPFAM" id="SSF52777">
    <property type="entry name" value="CoA-dependent acyltransferases"/>
    <property type="match status" value="2"/>
</dbReference>
<gene>
    <name evidence="2" type="ORF">Dsi01nite_091250</name>
</gene>
<accession>A0A919UD30</accession>
<protein>
    <recommendedName>
        <fullName evidence="1">Condensation domain-containing protein</fullName>
    </recommendedName>
</protein>
<evidence type="ECO:0000313" key="2">
    <source>
        <dbReference type="EMBL" id="GIG51084.1"/>
    </source>
</evidence>
<proteinExistence type="predicted"/>
<dbReference type="Proteomes" id="UP000660611">
    <property type="component" value="Unassembled WGS sequence"/>
</dbReference>
<evidence type="ECO:0000313" key="3">
    <source>
        <dbReference type="Proteomes" id="UP000660611"/>
    </source>
</evidence>
<dbReference type="GO" id="GO:0043041">
    <property type="term" value="P:amino acid activation for nonribosomal peptide biosynthetic process"/>
    <property type="evidence" value="ECO:0007669"/>
    <property type="project" value="TreeGrafter"/>
</dbReference>
<feature type="domain" description="Condensation" evidence="1">
    <location>
        <begin position="57"/>
        <end position="345"/>
    </location>
</feature>
<dbReference type="GO" id="GO:0031177">
    <property type="term" value="F:phosphopantetheine binding"/>
    <property type="evidence" value="ECO:0007669"/>
    <property type="project" value="TreeGrafter"/>
</dbReference>
<dbReference type="RefSeq" id="WP_203852713.1">
    <property type="nucleotide sequence ID" value="NZ_BAAAVW010000005.1"/>
</dbReference>
<dbReference type="Gene3D" id="3.30.559.10">
    <property type="entry name" value="Chloramphenicol acetyltransferase-like domain"/>
    <property type="match status" value="1"/>
</dbReference>
<name>A0A919UD30_9ACTN</name>
<dbReference type="Gene3D" id="3.30.559.30">
    <property type="entry name" value="Nonribosomal peptide synthetase, condensation domain"/>
    <property type="match status" value="1"/>
</dbReference>
<evidence type="ECO:0000259" key="1">
    <source>
        <dbReference type="Pfam" id="PF00668"/>
    </source>
</evidence>
<dbReference type="GO" id="GO:0005829">
    <property type="term" value="C:cytosol"/>
    <property type="evidence" value="ECO:0007669"/>
    <property type="project" value="TreeGrafter"/>
</dbReference>
<dbReference type="PANTHER" id="PTHR45527">
    <property type="entry name" value="NONRIBOSOMAL PEPTIDE SYNTHETASE"/>
    <property type="match status" value="1"/>
</dbReference>
<dbReference type="GO" id="GO:0009366">
    <property type="term" value="C:enterobactin synthetase complex"/>
    <property type="evidence" value="ECO:0007669"/>
    <property type="project" value="TreeGrafter"/>
</dbReference>
<sequence length="471" mass="51047">MHLPPTAVHFRTGRTAEGPLIWAQTAIWDVFRWLPPDDTTLNLLVQCPVPAGRSLSDVTLALQRLVERHDALHTLFVDTPDGPRQRVVGEGDIPLQVHDLGPLGSLDAFGSLGDLRVDEFGEALRKPWFDIGADLPLRVAVLTRDGSPVTVLLAASHMAVDGWSFAIVRGDLLNLLQDPPIAVEPGQQPLQRVEYETSPIGLRREAKALSYWSKHLTGVPTRMIESTRDGRPPNLDWGQIQSPALALATNGLASRHGVPPATVLLAAVTLLLASYTGENEALLRLIVSTRFRPASRGLVGAFNENALFRLDFPQPSGESVGDLLHRASDAALLAYAHCEYDPRKLDTIFAQIAVQRAITPDGYCFFNDTRYSVQEQTPPPPLPASALAPAIADALPATKLLAPVIDRLPKGANFFLFLTDLSDTAELMLCAEHGFLGERGPLGFLDGLERLVVRAALDSEATTGTLLRDAA</sequence>
<dbReference type="PANTHER" id="PTHR45527:SF1">
    <property type="entry name" value="FATTY ACID SYNTHASE"/>
    <property type="match status" value="1"/>
</dbReference>
<dbReference type="GO" id="GO:0009239">
    <property type="term" value="P:enterobactin biosynthetic process"/>
    <property type="evidence" value="ECO:0007669"/>
    <property type="project" value="TreeGrafter"/>
</dbReference>
<dbReference type="AlphaFoldDB" id="A0A919UD30"/>
<reference evidence="2" key="1">
    <citation type="submission" date="2021-01" db="EMBL/GenBank/DDBJ databases">
        <title>Whole genome shotgun sequence of Dactylosporangium siamense NBRC 106093.</title>
        <authorList>
            <person name="Komaki H."/>
            <person name="Tamura T."/>
        </authorList>
    </citation>
    <scope>NUCLEOTIDE SEQUENCE</scope>
    <source>
        <strain evidence="2">NBRC 106093</strain>
    </source>
</reference>